<evidence type="ECO:0000256" key="11">
    <source>
        <dbReference type="ARBA" id="ARBA00042436"/>
    </source>
</evidence>
<evidence type="ECO:0000256" key="10">
    <source>
        <dbReference type="ARBA" id="ARBA00041392"/>
    </source>
</evidence>
<evidence type="ECO:0000256" key="1">
    <source>
        <dbReference type="ARBA" id="ARBA00001946"/>
    </source>
</evidence>
<evidence type="ECO:0000256" key="4">
    <source>
        <dbReference type="ARBA" id="ARBA00012702"/>
    </source>
</evidence>
<comment type="cofactor">
    <cofactor evidence="1">
        <name>Mg(2+)</name>
        <dbReference type="ChEBI" id="CHEBI:18420"/>
    </cofactor>
</comment>
<reference evidence="17" key="2">
    <citation type="journal article" date="2019" name="Curr. Biol.">
        <title>Chromatin organization in early land plants reveals an ancestral association between H3K27me3, transposons, and constitutive heterochromatin.</title>
        <authorList>
            <person name="Montgomery S.A."/>
            <person name="Tanizawa Y."/>
            <person name="Galik B."/>
            <person name="Wang N."/>
            <person name="Ito T."/>
            <person name="Mochizuki T."/>
            <person name="Akimcheva S."/>
            <person name="Bowman J."/>
            <person name="Cognat V."/>
            <person name="Drouard L."/>
            <person name="Ekker H."/>
            <person name="Houng S."/>
            <person name="Kohchi T."/>
            <person name="Lin S."/>
            <person name="Liu L.D."/>
            <person name="Nakamura Y."/>
            <person name="Valeeva L.R."/>
            <person name="Shakirov E.V."/>
            <person name="Shippen D.E."/>
            <person name="Wei W."/>
            <person name="Yagura M."/>
            <person name="Yamaoka S."/>
            <person name="Yamato K.T."/>
            <person name="Liu C."/>
            <person name="Berger F."/>
        </authorList>
    </citation>
    <scope>NUCLEOTIDE SEQUENCE [LARGE SCALE GENOMIC DNA]</scope>
    <source>
        <strain evidence="17">Tak-1</strain>
    </source>
</reference>
<evidence type="ECO:0000256" key="14">
    <source>
        <dbReference type="ARBA" id="ARBA00050225"/>
    </source>
</evidence>
<keyword evidence="7" id="KW-0677">Repeat</keyword>
<reference evidence="18 19" key="1">
    <citation type="submission" date="2016-03" db="EMBL/GenBank/DDBJ databases">
        <title>Mechanisms controlling the formation of the plant cell surface in tip-growing cells are functionally conserved among land plants.</title>
        <authorList>
            <person name="Honkanen S."/>
            <person name="Jones V.A."/>
            <person name="Morieri G."/>
            <person name="Champion C."/>
            <person name="Hetherington A.J."/>
            <person name="Kelly S."/>
            <person name="Saint-Marcoux D."/>
            <person name="Proust H."/>
            <person name="Prescott H."/>
            <person name="Dolan L."/>
        </authorList>
    </citation>
    <scope>NUCLEOTIDE SEQUENCE [LARGE SCALE GENOMIC DNA]</scope>
    <source>
        <strain evidence="19">cv. Tak-1 and cv. Tak-2</strain>
        <tissue evidence="18">Whole gametophyte</tissue>
    </source>
</reference>
<gene>
    <name evidence="18" type="ORF">AXG93_2396s1240</name>
    <name evidence="17" type="ORF">Mp_5g11240</name>
</gene>
<sequence length="327" mass="38035">MARDNWVPFNERPEWEDLEPVPQDDGPNPVVPISYTRQFRETMDYFRAILKKDERSVRALKLTAEVVGLNSANYTVWHFRRLVLEELGSDLEEELSFMEEIADLNFKNYQFWQHRRWVAEKRGAVAVRDELKYTEIVLQDDAKNYHAWSHRQWVLLNLGGWDGELDYCSKLLSQDIYNNSAWNQRYFVITKDPSRGGLKSMLEPEVSYTLMAIQEAPTNESSWRYLRGLFKDDKATFITRSDVIMVCLQQLADEQSCVHALNLLLDLLSIGYEPSQTDCSALGKALGTWSSLVELAGLLCTRLEELDSIRSRYWAWRRTMLPTVASS</sequence>
<evidence type="ECO:0000256" key="8">
    <source>
        <dbReference type="ARBA" id="ARBA00022842"/>
    </source>
</evidence>
<comment type="similarity">
    <text evidence="2">Belongs to the protein prenyltransferase subunit alpha family.</text>
</comment>
<reference evidence="20" key="3">
    <citation type="journal article" date="2020" name="Curr. Biol.">
        <title>Chromatin organization in early land plants reveals an ancestral association between H3K27me3, transposons, and constitutive heterochromatin.</title>
        <authorList>
            <person name="Montgomery S.A."/>
            <person name="Tanizawa Y."/>
            <person name="Galik B."/>
            <person name="Wang N."/>
            <person name="Ito T."/>
            <person name="Mochizuki T."/>
            <person name="Akimcheva S."/>
            <person name="Bowman J.L."/>
            <person name="Cognat V."/>
            <person name="Marechal-Drouard L."/>
            <person name="Ekker H."/>
            <person name="Hong S.F."/>
            <person name="Kohchi T."/>
            <person name="Lin S.S."/>
            <person name="Liu L.D."/>
            <person name="Nakamura Y."/>
            <person name="Valeeva L.R."/>
            <person name="Shakirov E.V."/>
            <person name="Shippen D.E."/>
            <person name="Wei W.L."/>
            <person name="Yagura M."/>
            <person name="Yamaoka S."/>
            <person name="Yamato K.T."/>
            <person name="Liu C."/>
            <person name="Berger F."/>
        </authorList>
    </citation>
    <scope>NUCLEOTIDE SEQUENCE [LARGE SCALE GENOMIC DNA]</scope>
    <source>
        <strain evidence="20">Tak-1</strain>
    </source>
</reference>
<name>A0A176VE17_MARPO</name>
<dbReference type="EC" id="2.5.1.59" evidence="3"/>
<dbReference type="GO" id="GO:0004660">
    <property type="term" value="F:protein farnesyltransferase activity"/>
    <property type="evidence" value="ECO:0007669"/>
    <property type="project" value="UniProtKB-EC"/>
</dbReference>
<dbReference type="PANTHER" id="PTHR11129">
    <property type="entry name" value="PROTEIN FARNESYLTRANSFERASE ALPHA SUBUNIT/RAB GERANYLGERANYL TRANSFERASE ALPHA SUBUNIT"/>
    <property type="match status" value="1"/>
</dbReference>
<accession>A0A176VE17</accession>
<evidence type="ECO:0000256" key="12">
    <source>
        <dbReference type="ARBA" id="ARBA00043086"/>
    </source>
</evidence>
<dbReference type="EMBL" id="LVLJ01004011">
    <property type="protein sequence ID" value="OAE18773.1"/>
    <property type="molecule type" value="Genomic_DNA"/>
</dbReference>
<dbReference type="InterPro" id="IPR002088">
    <property type="entry name" value="Prenyl_trans_a"/>
</dbReference>
<keyword evidence="5" id="KW-0637">Prenyltransferase</keyword>
<evidence type="ECO:0000256" key="6">
    <source>
        <dbReference type="ARBA" id="ARBA00022679"/>
    </source>
</evidence>
<evidence type="ECO:0000256" key="13">
    <source>
        <dbReference type="ARBA" id="ARBA00043219"/>
    </source>
</evidence>
<dbReference type="EC" id="2.5.1.58" evidence="4"/>
<keyword evidence="8" id="KW-0460">Magnesium</keyword>
<evidence type="ECO:0000256" key="3">
    <source>
        <dbReference type="ARBA" id="ARBA00012700"/>
    </source>
</evidence>
<dbReference type="EMBL" id="AP019870">
    <property type="protein sequence ID" value="BBN11361.1"/>
    <property type="molecule type" value="Genomic_DNA"/>
</dbReference>
<dbReference type="FunFam" id="1.25.40.120:FF:000004">
    <property type="entry name" value="Protein farnesyltransferase/geranylgeranyltransferase type-1 subunit alpha"/>
    <property type="match status" value="1"/>
</dbReference>
<dbReference type="GO" id="GO:0005953">
    <property type="term" value="C:CAAX-protein geranylgeranyltransferase complex"/>
    <property type="evidence" value="ECO:0007669"/>
    <property type="project" value="TreeGrafter"/>
</dbReference>
<evidence type="ECO:0000256" key="15">
    <source>
        <dbReference type="ARBA" id="ARBA00050428"/>
    </source>
</evidence>
<keyword evidence="6" id="KW-0808">Transferase</keyword>
<dbReference type="Gene3D" id="1.25.40.120">
    <property type="entry name" value="Protein prenylyltransferase"/>
    <property type="match status" value="1"/>
</dbReference>
<dbReference type="GO" id="GO:0005965">
    <property type="term" value="C:protein farnesyltransferase complex"/>
    <property type="evidence" value="ECO:0007669"/>
    <property type="project" value="TreeGrafter"/>
</dbReference>
<dbReference type="Proteomes" id="UP001162541">
    <property type="component" value="Chromosome 5"/>
</dbReference>
<evidence type="ECO:0000256" key="5">
    <source>
        <dbReference type="ARBA" id="ARBA00022602"/>
    </source>
</evidence>
<evidence type="ECO:0000256" key="7">
    <source>
        <dbReference type="ARBA" id="ARBA00022737"/>
    </source>
</evidence>
<comment type="catalytic activity">
    <reaction evidence="14">
        <text>L-cysteinyl-[protein] + (2E,6E)-farnesyl diphosphate = S-(2E,6E)-farnesyl-L-cysteinyl-[protein] + diphosphate</text>
        <dbReference type="Rhea" id="RHEA:13345"/>
        <dbReference type="Rhea" id="RHEA-COMP:10131"/>
        <dbReference type="Rhea" id="RHEA-COMP:11535"/>
        <dbReference type="ChEBI" id="CHEBI:29950"/>
        <dbReference type="ChEBI" id="CHEBI:33019"/>
        <dbReference type="ChEBI" id="CHEBI:86019"/>
        <dbReference type="ChEBI" id="CHEBI:175763"/>
        <dbReference type="EC" id="2.5.1.58"/>
    </reaction>
</comment>
<evidence type="ECO:0000313" key="18">
    <source>
        <dbReference type="EMBL" id="OAE18773.1"/>
    </source>
</evidence>
<evidence type="ECO:0000313" key="20">
    <source>
        <dbReference type="Proteomes" id="UP001162541"/>
    </source>
</evidence>
<comment type="function">
    <text evidence="16">Essential subunit of both the farnesyltransferase and the geranylgeranyltransferase complex. Contributes to the transfer of a farnesyl or geranylgeranyl moiety from farnesyl or geranylgeranyl diphosphate to a cysteine at the fourth position from the C-terminus of several proteins having the C-terminal sequence Cys-aliphatic-aliphatic-X.</text>
</comment>
<dbReference type="AlphaFoldDB" id="A0A176VE17"/>
<proteinExistence type="inferred from homology"/>
<evidence type="ECO:0000313" key="17">
    <source>
        <dbReference type="EMBL" id="BBN11361.1"/>
    </source>
</evidence>
<evidence type="ECO:0000256" key="2">
    <source>
        <dbReference type="ARBA" id="ARBA00006734"/>
    </source>
</evidence>
<dbReference type="GO" id="GO:0004662">
    <property type="term" value="F:CAAX-protein geranylgeranyltransferase activity"/>
    <property type="evidence" value="ECO:0007669"/>
    <property type="project" value="UniProtKB-EC"/>
</dbReference>
<evidence type="ECO:0000256" key="16">
    <source>
        <dbReference type="ARBA" id="ARBA00055749"/>
    </source>
</evidence>
<dbReference type="PANTHER" id="PTHR11129:SF1">
    <property type="entry name" value="PROTEIN FARNESYLTRANSFERASE_GERANYLGERANYLTRANSFERASE TYPE-1 SUBUNIT ALPHA"/>
    <property type="match status" value="1"/>
</dbReference>
<dbReference type="Proteomes" id="UP000077202">
    <property type="component" value="Unassembled WGS sequence"/>
</dbReference>
<organism evidence="18 19">
    <name type="scientific">Marchantia polymorpha subsp. ruderalis</name>
    <dbReference type="NCBI Taxonomy" id="1480154"/>
    <lineage>
        <taxon>Eukaryota</taxon>
        <taxon>Viridiplantae</taxon>
        <taxon>Streptophyta</taxon>
        <taxon>Embryophyta</taxon>
        <taxon>Marchantiophyta</taxon>
        <taxon>Marchantiopsida</taxon>
        <taxon>Marchantiidae</taxon>
        <taxon>Marchantiales</taxon>
        <taxon>Marchantiaceae</taxon>
        <taxon>Marchantia</taxon>
    </lineage>
</organism>
<protein>
    <recommendedName>
        <fullName evidence="9">Protein farnesyltransferase/geranylgeranyltransferase type-1 subunit alpha</fullName>
        <ecNumber evidence="4">2.5.1.58</ecNumber>
        <ecNumber evidence="3">2.5.1.59</ecNumber>
    </recommendedName>
    <alternativeName>
        <fullName evidence="12">CAAX farnesyltransferase subunit alpha</fullName>
    </alternativeName>
    <alternativeName>
        <fullName evidence="11">FTase-alpha</fullName>
    </alternativeName>
    <alternativeName>
        <fullName evidence="10">Ras proteins prenyltransferase subunit alpha</fullName>
    </alternativeName>
    <alternativeName>
        <fullName evidence="13">Type I protein geranyl-geranyltransferase subunit alpha</fullName>
    </alternativeName>
</protein>
<evidence type="ECO:0000256" key="9">
    <source>
        <dbReference type="ARBA" id="ARBA00040965"/>
    </source>
</evidence>
<keyword evidence="19" id="KW-1185">Reference proteome</keyword>
<dbReference type="Pfam" id="PF01239">
    <property type="entry name" value="PPTA"/>
    <property type="match status" value="4"/>
</dbReference>
<dbReference type="SUPFAM" id="SSF48439">
    <property type="entry name" value="Protein prenylyltransferase"/>
    <property type="match status" value="1"/>
</dbReference>
<comment type="catalytic activity">
    <reaction evidence="15">
        <text>geranylgeranyl diphosphate + L-cysteinyl-[protein] = S-geranylgeranyl-L-cysteinyl-[protein] + diphosphate</text>
        <dbReference type="Rhea" id="RHEA:21240"/>
        <dbReference type="Rhea" id="RHEA-COMP:10131"/>
        <dbReference type="Rhea" id="RHEA-COMP:11537"/>
        <dbReference type="ChEBI" id="CHEBI:29950"/>
        <dbReference type="ChEBI" id="CHEBI:33019"/>
        <dbReference type="ChEBI" id="CHEBI:57533"/>
        <dbReference type="ChEBI" id="CHEBI:86021"/>
        <dbReference type="EC" id="2.5.1.59"/>
    </reaction>
</comment>
<evidence type="ECO:0000313" key="19">
    <source>
        <dbReference type="Proteomes" id="UP000077202"/>
    </source>
</evidence>
<dbReference type="PROSITE" id="PS51147">
    <property type="entry name" value="PFTA"/>
    <property type="match status" value="5"/>
</dbReference>